<accession>Q090H0</accession>
<dbReference type="GO" id="GO:0042254">
    <property type="term" value="P:ribosome biogenesis"/>
    <property type="evidence" value="ECO:0007669"/>
    <property type="project" value="InterPro"/>
</dbReference>
<dbReference type="PANTHER" id="PTHR43133:SF8">
    <property type="entry name" value="RNA POLYMERASE SIGMA FACTOR HI_1459-RELATED"/>
    <property type="match status" value="1"/>
</dbReference>
<keyword evidence="4" id="KW-0731">Sigma factor</keyword>
<dbReference type="InterPro" id="IPR014284">
    <property type="entry name" value="RNA_pol_sigma-70_dom"/>
</dbReference>
<dbReference type="CDD" id="cd06171">
    <property type="entry name" value="Sigma70_r4"/>
    <property type="match status" value="1"/>
</dbReference>
<evidence type="ECO:0000256" key="5">
    <source>
        <dbReference type="ARBA" id="ARBA00023125"/>
    </source>
</evidence>
<dbReference type="SUPFAM" id="SSF88946">
    <property type="entry name" value="Sigma2 domain of RNA polymerase sigma factors"/>
    <property type="match status" value="1"/>
</dbReference>
<evidence type="ECO:0000313" key="10">
    <source>
        <dbReference type="EMBL" id="EAU66141.1"/>
    </source>
</evidence>
<dbReference type="InterPro" id="IPR007627">
    <property type="entry name" value="RNA_pol_sigma70_r2"/>
</dbReference>
<evidence type="ECO:0000256" key="4">
    <source>
        <dbReference type="ARBA" id="ARBA00023082"/>
    </source>
</evidence>
<dbReference type="InterPro" id="IPR004037">
    <property type="entry name" value="Ribosomal_eL8-like_CS"/>
</dbReference>
<feature type="region of interest" description="Disordered" evidence="7">
    <location>
        <begin position="1"/>
        <end position="44"/>
    </location>
</feature>
<evidence type="ECO:0000256" key="6">
    <source>
        <dbReference type="ARBA" id="ARBA00023163"/>
    </source>
</evidence>
<evidence type="ECO:0000256" key="2">
    <source>
        <dbReference type="ARBA" id="ARBA00010641"/>
    </source>
</evidence>
<dbReference type="Gene3D" id="1.10.10.10">
    <property type="entry name" value="Winged helix-like DNA-binding domain superfamily/Winged helix DNA-binding domain"/>
    <property type="match status" value="1"/>
</dbReference>
<comment type="similarity">
    <text evidence="1">Belongs to the eukaryotic ribosomal protein eL8 family.</text>
</comment>
<sequence length="227" mass="25396">MVRAASPRCDGGVFSVNPTDPKSPPPLSIPETRKGSLEAARRQEDPRIQAVIQGHREAAESLLEDMLPRVRNLVRYLVKGDSEAEDLAQESLLAVLRGLPSYRGEGTFRSWTDRVVARTVFSGLKRERGESPRRSEEPVELMAVASADAPLDEYVHRRHMVTLLDRIPAEQRHALVLHHVMELSVPEIASELGVPFETVRSRLRLGRTALRTLAEKKAVKEAEEKES</sequence>
<dbReference type="InterPro" id="IPR013324">
    <property type="entry name" value="RNA_pol_sigma_r3/r4-like"/>
</dbReference>
<evidence type="ECO:0000259" key="9">
    <source>
        <dbReference type="Pfam" id="PF08281"/>
    </source>
</evidence>
<dbReference type="GO" id="GO:0006352">
    <property type="term" value="P:DNA-templated transcription initiation"/>
    <property type="evidence" value="ECO:0007669"/>
    <property type="project" value="InterPro"/>
</dbReference>
<reference evidence="10 11" key="1">
    <citation type="submission" date="2006-04" db="EMBL/GenBank/DDBJ databases">
        <authorList>
            <person name="Nierman W.C."/>
        </authorList>
    </citation>
    <scope>NUCLEOTIDE SEQUENCE [LARGE SCALE GENOMIC DNA]</scope>
    <source>
        <strain evidence="10 11">DW4/3-1</strain>
    </source>
</reference>
<dbReference type="InterPro" id="IPR013325">
    <property type="entry name" value="RNA_pol_sigma_r2"/>
</dbReference>
<protein>
    <submittedName>
        <fullName evidence="10">RNA polymerase ECF-type sigma factor</fullName>
    </submittedName>
</protein>
<dbReference type="InterPro" id="IPR039425">
    <property type="entry name" value="RNA_pol_sigma-70-like"/>
</dbReference>
<evidence type="ECO:0000313" key="11">
    <source>
        <dbReference type="Proteomes" id="UP000032702"/>
    </source>
</evidence>
<dbReference type="SUPFAM" id="SSF88659">
    <property type="entry name" value="Sigma3 and sigma4 domains of RNA polymerase sigma factors"/>
    <property type="match status" value="1"/>
</dbReference>
<dbReference type="PROSITE" id="PS01082">
    <property type="entry name" value="RIBOSOMAL_L7AE"/>
    <property type="match status" value="1"/>
</dbReference>
<dbReference type="Proteomes" id="UP000032702">
    <property type="component" value="Unassembled WGS sequence"/>
</dbReference>
<evidence type="ECO:0000256" key="7">
    <source>
        <dbReference type="SAM" id="MobiDB-lite"/>
    </source>
</evidence>
<dbReference type="Pfam" id="PF04542">
    <property type="entry name" value="Sigma70_r2"/>
    <property type="match status" value="1"/>
</dbReference>
<dbReference type="EMBL" id="AAMD01000063">
    <property type="protein sequence ID" value="EAU66141.1"/>
    <property type="molecule type" value="Genomic_DNA"/>
</dbReference>
<dbReference type="NCBIfam" id="TIGR02937">
    <property type="entry name" value="sigma70-ECF"/>
    <property type="match status" value="1"/>
</dbReference>
<proteinExistence type="inferred from homology"/>
<gene>
    <name evidence="10" type="ORF">STIAU_4330</name>
</gene>
<dbReference type="AlphaFoldDB" id="Q090H0"/>
<organism evidence="10 11">
    <name type="scientific">Stigmatella aurantiaca (strain DW4/3-1)</name>
    <dbReference type="NCBI Taxonomy" id="378806"/>
    <lineage>
        <taxon>Bacteria</taxon>
        <taxon>Pseudomonadati</taxon>
        <taxon>Myxococcota</taxon>
        <taxon>Myxococcia</taxon>
        <taxon>Myxococcales</taxon>
        <taxon>Cystobacterineae</taxon>
        <taxon>Archangiaceae</taxon>
        <taxon>Stigmatella</taxon>
    </lineage>
</organism>
<feature type="compositionally biased region" description="Basic and acidic residues" evidence="7">
    <location>
        <begin position="31"/>
        <end position="44"/>
    </location>
</feature>
<evidence type="ECO:0000256" key="1">
    <source>
        <dbReference type="ARBA" id="ARBA00007337"/>
    </source>
</evidence>
<comment type="similarity">
    <text evidence="2">Belongs to the sigma-70 factor family. ECF subfamily.</text>
</comment>
<dbReference type="Gene3D" id="1.10.1740.10">
    <property type="match status" value="1"/>
</dbReference>
<dbReference type="PATRIC" id="fig|378806.16.peg.5248"/>
<feature type="domain" description="RNA polymerase sigma factor 70 region 4 type 2" evidence="9">
    <location>
        <begin position="162"/>
        <end position="210"/>
    </location>
</feature>
<dbReference type="InterPro" id="IPR013249">
    <property type="entry name" value="RNA_pol_sigma70_r4_t2"/>
</dbReference>
<dbReference type="GO" id="GO:0016987">
    <property type="term" value="F:sigma factor activity"/>
    <property type="evidence" value="ECO:0007669"/>
    <property type="project" value="UniProtKB-KW"/>
</dbReference>
<evidence type="ECO:0000256" key="3">
    <source>
        <dbReference type="ARBA" id="ARBA00023015"/>
    </source>
</evidence>
<comment type="caution">
    <text evidence="10">The sequence shown here is derived from an EMBL/GenBank/DDBJ whole genome shotgun (WGS) entry which is preliminary data.</text>
</comment>
<dbReference type="GO" id="GO:1990904">
    <property type="term" value="C:ribonucleoprotein complex"/>
    <property type="evidence" value="ECO:0007669"/>
    <property type="project" value="InterPro"/>
</dbReference>
<dbReference type="Pfam" id="PF08281">
    <property type="entry name" value="Sigma70_r4_2"/>
    <property type="match status" value="1"/>
</dbReference>
<keyword evidence="3" id="KW-0805">Transcription regulation</keyword>
<name>Q090H0_STIAD</name>
<dbReference type="InterPro" id="IPR036388">
    <property type="entry name" value="WH-like_DNA-bd_sf"/>
</dbReference>
<dbReference type="PANTHER" id="PTHR43133">
    <property type="entry name" value="RNA POLYMERASE ECF-TYPE SIGMA FACTO"/>
    <property type="match status" value="1"/>
</dbReference>
<evidence type="ECO:0000259" key="8">
    <source>
        <dbReference type="Pfam" id="PF04542"/>
    </source>
</evidence>
<keyword evidence="6" id="KW-0804">Transcription</keyword>
<keyword evidence="5" id="KW-0238">DNA-binding</keyword>
<feature type="domain" description="RNA polymerase sigma-70 region 2" evidence="8">
    <location>
        <begin position="63"/>
        <end position="128"/>
    </location>
</feature>
<dbReference type="GO" id="GO:0003677">
    <property type="term" value="F:DNA binding"/>
    <property type="evidence" value="ECO:0007669"/>
    <property type="project" value="UniProtKB-KW"/>
</dbReference>